<dbReference type="KEGG" id="dvv:114339351"/>
<evidence type="ECO:0000259" key="7">
    <source>
        <dbReference type="Pfam" id="PF00135"/>
    </source>
</evidence>
<keyword evidence="6" id="KW-0732">Signal</keyword>
<dbReference type="PROSITE" id="PS00122">
    <property type="entry name" value="CARBOXYLESTERASE_B_1"/>
    <property type="match status" value="1"/>
</dbReference>
<feature type="domain" description="Carboxylesterase type B" evidence="7">
    <location>
        <begin position="28"/>
        <end position="542"/>
    </location>
</feature>
<dbReference type="PANTHER" id="PTHR11559">
    <property type="entry name" value="CARBOXYLESTERASE"/>
    <property type="match status" value="1"/>
</dbReference>
<proteinExistence type="inferred from homology"/>
<dbReference type="GO" id="GO:0052689">
    <property type="term" value="F:carboxylic ester hydrolase activity"/>
    <property type="evidence" value="ECO:0007669"/>
    <property type="project" value="UniProtKB-KW"/>
</dbReference>
<reference evidence="8" key="1">
    <citation type="submission" date="2025-08" db="UniProtKB">
        <authorList>
            <consortium name="RefSeq"/>
        </authorList>
    </citation>
    <scope>IDENTIFICATION</scope>
</reference>
<dbReference type="Gene3D" id="3.40.50.1820">
    <property type="entry name" value="alpha/beta hydrolase"/>
    <property type="match status" value="1"/>
</dbReference>
<sequence>MMKICVIGTLLLGVIYCAVLPEYLEDDSIVVETTNGLVRGSFGRRSHADKNEQLYWFRSIPYAEPPVGELRFEAPVPKANWSGILDVRAKPKMCIQGSPAQGSEDCLTLKIYTSQKPDSNLNLPVVVWIYGGAFFGGSADFDDHSPDYLLYEDVIVVAIHYRVGFLGFMSLGDTVAPGNNGIKDQVLALQWIKKNIKNFGGDPEKITIWGQSAGAASVAYLLQAPQTKGLFSKAILNSGSSLSPWSLAKGLPEVTKELAEKFDIRTHSSSTILAGLKELDIDELQEAASSIMSSKVVASNPLQGLVFTPVKEPNHSGAVITENSHQLLKEGKFHHVPILAGYTSLEGYFDELPLLLKVWLLKFDSNHDLLVPDDLNADKSDKAALGKKIKKEYFSIFPIALSNTRLMRYISDSQFERPIQEAIRLYSAYTNVYAYHFGYEGALWGRTDRSTSGVGHTEDLGYLFDFGHQGSKADYLTRSRTVKLWTNFIKHGNPTPSVDSLLQSVIWPANSKVSTAAKLKYLEINKSLQVVGLPNSAKINFWNNIYEDYGYPPYSTY</sequence>
<feature type="chain" id="PRO_5028524842" description="Carboxylic ester hydrolase" evidence="6">
    <location>
        <begin position="18"/>
        <end position="557"/>
    </location>
</feature>
<dbReference type="Pfam" id="PF00135">
    <property type="entry name" value="COesterase"/>
    <property type="match status" value="1"/>
</dbReference>
<dbReference type="InterPro" id="IPR002018">
    <property type="entry name" value="CarbesteraseB"/>
</dbReference>
<evidence type="ECO:0000256" key="3">
    <source>
        <dbReference type="ARBA" id="ARBA00022801"/>
    </source>
</evidence>
<evidence type="ECO:0000256" key="2">
    <source>
        <dbReference type="ARBA" id="ARBA00022487"/>
    </source>
</evidence>
<dbReference type="RefSeq" id="XP_028145787.1">
    <property type="nucleotide sequence ID" value="XM_028289986.1"/>
</dbReference>
<dbReference type="InterPro" id="IPR050309">
    <property type="entry name" value="Type-B_Carboxylest/Lipase"/>
</dbReference>
<evidence type="ECO:0000256" key="4">
    <source>
        <dbReference type="ARBA" id="ARBA00023157"/>
    </source>
</evidence>
<feature type="signal peptide" evidence="6">
    <location>
        <begin position="1"/>
        <end position="17"/>
    </location>
</feature>
<evidence type="ECO:0000256" key="5">
    <source>
        <dbReference type="ARBA" id="ARBA00023180"/>
    </source>
</evidence>
<evidence type="ECO:0000313" key="8">
    <source>
        <dbReference type="RefSeq" id="XP_028145787.1"/>
    </source>
</evidence>
<organism evidence="8">
    <name type="scientific">Diabrotica virgifera virgifera</name>
    <name type="common">western corn rootworm</name>
    <dbReference type="NCBI Taxonomy" id="50390"/>
    <lineage>
        <taxon>Eukaryota</taxon>
        <taxon>Metazoa</taxon>
        <taxon>Ecdysozoa</taxon>
        <taxon>Arthropoda</taxon>
        <taxon>Hexapoda</taxon>
        <taxon>Insecta</taxon>
        <taxon>Pterygota</taxon>
        <taxon>Neoptera</taxon>
        <taxon>Endopterygota</taxon>
        <taxon>Coleoptera</taxon>
        <taxon>Polyphaga</taxon>
        <taxon>Cucujiformia</taxon>
        <taxon>Chrysomeloidea</taxon>
        <taxon>Chrysomelidae</taxon>
        <taxon>Galerucinae</taxon>
        <taxon>Diabroticina</taxon>
        <taxon>Diabroticites</taxon>
        <taxon>Diabrotica</taxon>
    </lineage>
</organism>
<accession>A0A6P7GIM2</accession>
<dbReference type="AlphaFoldDB" id="A0A6P7GIM2"/>
<dbReference type="InterPro" id="IPR029058">
    <property type="entry name" value="AB_hydrolase_fold"/>
</dbReference>
<name>A0A6P7GIM2_DIAVI</name>
<keyword evidence="3 6" id="KW-0378">Hydrolase</keyword>
<evidence type="ECO:0000256" key="1">
    <source>
        <dbReference type="ARBA" id="ARBA00005964"/>
    </source>
</evidence>
<dbReference type="EC" id="3.1.1.-" evidence="6"/>
<keyword evidence="5" id="KW-0325">Glycoprotein</keyword>
<evidence type="ECO:0000256" key="6">
    <source>
        <dbReference type="RuleBase" id="RU361235"/>
    </source>
</evidence>
<dbReference type="SUPFAM" id="SSF53474">
    <property type="entry name" value="alpha/beta-Hydrolases"/>
    <property type="match status" value="1"/>
</dbReference>
<dbReference type="OrthoDB" id="19653at2759"/>
<gene>
    <name evidence="8" type="primary">LOC114339351</name>
</gene>
<keyword evidence="4" id="KW-1015">Disulfide bond</keyword>
<keyword evidence="2" id="KW-0719">Serine esterase</keyword>
<protein>
    <recommendedName>
        <fullName evidence="6">Carboxylic ester hydrolase</fullName>
        <ecNumber evidence="6">3.1.1.-</ecNumber>
    </recommendedName>
</protein>
<dbReference type="InterPro" id="IPR019826">
    <property type="entry name" value="Carboxylesterase_B_AS"/>
</dbReference>
<comment type="similarity">
    <text evidence="1 6">Belongs to the type-B carboxylesterase/lipase family.</text>
</comment>
<dbReference type="InParanoid" id="A0A6P7GIM2"/>